<proteinExistence type="predicted"/>
<dbReference type="EMBL" id="SETJ01000005">
    <property type="protein sequence ID" value="RZM17552.1"/>
    <property type="molecule type" value="Genomic_DNA"/>
</dbReference>
<dbReference type="AlphaFoldDB" id="A0A4Q7DYP4"/>
<dbReference type="InterPro" id="IPR001360">
    <property type="entry name" value="Glyco_hydro_1"/>
</dbReference>
<dbReference type="SUPFAM" id="SSF51445">
    <property type="entry name" value="(Trans)glycosidases"/>
    <property type="match status" value="1"/>
</dbReference>
<dbReference type="GO" id="GO:0005975">
    <property type="term" value="P:carbohydrate metabolic process"/>
    <property type="evidence" value="ECO:0007669"/>
    <property type="project" value="InterPro"/>
</dbReference>
<reference evidence="1 2" key="1">
    <citation type="submission" date="2019-01" db="EMBL/GenBank/DDBJ databases">
        <title>Colonization of the human gut by bovine bacteria present in Parmesan cheese.</title>
        <authorList>
            <person name="Lugli G.A."/>
            <person name="Milani C."/>
        </authorList>
    </citation>
    <scope>NUCLEOTIDE SEQUENCE [LARGE SCALE GENOMIC DNA]</scope>
    <source>
        <strain evidence="1 2">LDELB18P1</strain>
    </source>
</reference>
<dbReference type="Proteomes" id="UP000292818">
    <property type="component" value="Unassembled WGS sequence"/>
</dbReference>
<dbReference type="GO" id="GO:0004553">
    <property type="term" value="F:hydrolase activity, hydrolyzing O-glycosyl compounds"/>
    <property type="evidence" value="ECO:0007669"/>
    <property type="project" value="InterPro"/>
</dbReference>
<organism evidence="1 2">
    <name type="scientific">Lactobacillus delbrueckii</name>
    <dbReference type="NCBI Taxonomy" id="1584"/>
    <lineage>
        <taxon>Bacteria</taxon>
        <taxon>Bacillati</taxon>
        <taxon>Bacillota</taxon>
        <taxon>Bacilli</taxon>
        <taxon>Lactobacillales</taxon>
        <taxon>Lactobacillaceae</taxon>
        <taxon>Lactobacillus</taxon>
    </lineage>
</organism>
<dbReference type="InterPro" id="IPR017853">
    <property type="entry name" value="GH"/>
</dbReference>
<sequence length="65" mass="7880">MKKLKFGIFYIMLINLMGHSKWSWMNAYRNRYGLICDDIHTQKKTLKKSAYWYRKLSDSNELDAD</sequence>
<comment type="caution">
    <text evidence="1">The sequence shown here is derived from an EMBL/GenBank/DDBJ whole genome shotgun (WGS) entry which is preliminary data.</text>
</comment>
<name>A0A4Q7DYP4_9LACO</name>
<gene>
    <name evidence="1" type="ORF">LDELB18P1_0029</name>
</gene>
<dbReference type="Gene3D" id="3.20.20.80">
    <property type="entry name" value="Glycosidases"/>
    <property type="match status" value="1"/>
</dbReference>
<evidence type="ECO:0000313" key="2">
    <source>
        <dbReference type="Proteomes" id="UP000292818"/>
    </source>
</evidence>
<evidence type="ECO:0000313" key="1">
    <source>
        <dbReference type="EMBL" id="RZM17552.1"/>
    </source>
</evidence>
<accession>A0A4Q7DYP4</accession>
<dbReference type="Pfam" id="PF00232">
    <property type="entry name" value="Glyco_hydro_1"/>
    <property type="match status" value="1"/>
</dbReference>
<protein>
    <submittedName>
        <fullName evidence="1">6-phospho-beta-glucosidase</fullName>
    </submittedName>
</protein>